<sequence length="570" mass="64230">METVVATDESYDSFDDQNYDDRPTERWAPLGASVSPAPSTVEGGHCIDESEQLRQLEEQQEQLNSYLQALTTHFAQVQFRLKQTVNAPPEEKEVLLKELEQLAFQGVPDVIGCILPNNETDDISNNSEQGAKLSVQREKQKELISKLKTQLEDLEMYAYENGEAGLPTGQMMEKQRVIIDQLKTKLDLNLENFDHLSTEQLKDVVDRAIGQIVNPAKVKGKLVEQLKTQITDLERFIQFLQGEASSPGPLGKERCTCSVHGKNFSSIDSKGSIPSSHKFGLSENASNENLRQTTLTLMKKALALLQVFAITQFGCGGQEFQRNLLKRTAKANHWGDLRARLELSIDKVLQVAAEQQTSNPNSSDFDSESEEDQIPPSSQALTQVVRKELAMSVRDLMQHGLVELGQSNSLVTWGCFPNRSAGTTKLMHAWDLLLKYYEMKHGKEYNESPARKLSQSFHLDIVGGKPITAKQTLLGAIDTVIQSHTPLKRTEDSHFKAFICLALNEKKLVTWLKLLFRTQFLVDYYYQDWSYVARTGFDDALKSLERLNVINFKLPADIAVRPFSKIKDAF</sequence>
<organism evidence="3 4">
    <name type="scientific">Acanthosepion pharaonis</name>
    <name type="common">Pharaoh cuttlefish</name>
    <name type="synonym">Sepia pharaonis</name>
    <dbReference type="NCBI Taxonomy" id="158019"/>
    <lineage>
        <taxon>Eukaryota</taxon>
        <taxon>Metazoa</taxon>
        <taxon>Spiralia</taxon>
        <taxon>Lophotrochozoa</taxon>
        <taxon>Mollusca</taxon>
        <taxon>Cephalopoda</taxon>
        <taxon>Coleoidea</taxon>
        <taxon>Decapodiformes</taxon>
        <taxon>Sepiida</taxon>
        <taxon>Sepiina</taxon>
        <taxon>Sepiidae</taxon>
        <taxon>Acanthosepion</taxon>
    </lineage>
</organism>
<dbReference type="OrthoDB" id="10068328at2759"/>
<evidence type="ECO:0000259" key="2">
    <source>
        <dbReference type="PROSITE" id="PS50826"/>
    </source>
</evidence>
<name>A0A812DAM6_ACAPH</name>
<dbReference type="InterPro" id="IPR004012">
    <property type="entry name" value="Run_dom"/>
</dbReference>
<dbReference type="Gene3D" id="1.20.58.900">
    <property type="match status" value="1"/>
</dbReference>
<reference evidence="3" key="1">
    <citation type="submission" date="2021-01" db="EMBL/GenBank/DDBJ databases">
        <authorList>
            <person name="Li R."/>
            <person name="Bekaert M."/>
        </authorList>
    </citation>
    <scope>NUCLEOTIDE SEQUENCE</scope>
    <source>
        <strain evidence="3">Farmed</strain>
    </source>
</reference>
<dbReference type="SMART" id="SM00593">
    <property type="entry name" value="RUN"/>
    <property type="match status" value="1"/>
</dbReference>
<dbReference type="PANTHER" id="PTHR15591">
    <property type="entry name" value="RUN AND SH3 DOMAIN CONTAINING"/>
    <property type="match status" value="1"/>
</dbReference>
<feature type="region of interest" description="Disordered" evidence="1">
    <location>
        <begin position="355"/>
        <end position="379"/>
    </location>
</feature>
<dbReference type="PANTHER" id="PTHR15591:SF19">
    <property type="entry name" value="RUN DOMAIN-CONTAINING PROTEIN 1 ISOFORM X1"/>
    <property type="match status" value="1"/>
</dbReference>
<dbReference type="PROSITE" id="PS50826">
    <property type="entry name" value="RUN"/>
    <property type="match status" value="1"/>
</dbReference>
<feature type="domain" description="RUN" evidence="2">
    <location>
        <begin position="380"/>
        <end position="559"/>
    </location>
</feature>
<gene>
    <name evidence="3" type="ORF">SPHA_50618</name>
</gene>
<dbReference type="InterPro" id="IPR047343">
    <property type="entry name" value="RUSC1_2"/>
</dbReference>
<dbReference type="Proteomes" id="UP000597762">
    <property type="component" value="Unassembled WGS sequence"/>
</dbReference>
<dbReference type="InterPro" id="IPR037213">
    <property type="entry name" value="Run_dom_sf"/>
</dbReference>
<comment type="caution">
    <text evidence="3">The sequence shown here is derived from an EMBL/GenBank/DDBJ whole genome shotgun (WGS) entry which is preliminary data.</text>
</comment>
<protein>
    <submittedName>
        <fullName evidence="3">RUN domain-containing protein 1</fullName>
    </submittedName>
</protein>
<dbReference type="InterPro" id="IPR058732">
    <property type="entry name" value="RUNDC1_M"/>
</dbReference>
<keyword evidence="4" id="KW-1185">Reference proteome</keyword>
<dbReference type="AlphaFoldDB" id="A0A812DAM6"/>
<dbReference type="Pfam" id="PF02759">
    <property type="entry name" value="RUN"/>
    <property type="match status" value="1"/>
</dbReference>
<evidence type="ECO:0000313" key="3">
    <source>
        <dbReference type="EMBL" id="CAE1294822.1"/>
    </source>
</evidence>
<accession>A0A812DAM6</accession>
<evidence type="ECO:0000256" key="1">
    <source>
        <dbReference type="SAM" id="MobiDB-lite"/>
    </source>
</evidence>
<dbReference type="CDD" id="cd17683">
    <property type="entry name" value="RUN_RUNDC1"/>
    <property type="match status" value="1"/>
</dbReference>
<dbReference type="SUPFAM" id="SSF140741">
    <property type="entry name" value="RUN domain-like"/>
    <property type="match status" value="1"/>
</dbReference>
<dbReference type="EMBL" id="CAHIKZ030002998">
    <property type="protein sequence ID" value="CAE1294822.1"/>
    <property type="molecule type" value="Genomic_DNA"/>
</dbReference>
<proteinExistence type="predicted"/>
<dbReference type="Pfam" id="PF26030">
    <property type="entry name" value="RUNDC1"/>
    <property type="match status" value="1"/>
</dbReference>
<evidence type="ECO:0000313" key="4">
    <source>
        <dbReference type="Proteomes" id="UP000597762"/>
    </source>
</evidence>